<feature type="transmembrane region" description="Helical" evidence="1">
    <location>
        <begin position="6"/>
        <end position="26"/>
    </location>
</feature>
<evidence type="ECO:0000313" key="2">
    <source>
        <dbReference type="EMBL" id="CAE2283637.1"/>
    </source>
</evidence>
<reference evidence="2" key="1">
    <citation type="submission" date="2021-01" db="EMBL/GenBank/DDBJ databases">
        <authorList>
            <person name="Corre E."/>
            <person name="Pelletier E."/>
            <person name="Niang G."/>
            <person name="Scheremetjew M."/>
            <person name="Finn R."/>
            <person name="Kale V."/>
            <person name="Holt S."/>
            <person name="Cochrane G."/>
            <person name="Meng A."/>
            <person name="Brown T."/>
            <person name="Cohen L."/>
        </authorList>
    </citation>
    <scope>NUCLEOTIDE SEQUENCE</scope>
    <source>
        <strain evidence="2">CCMP 2712</strain>
    </source>
</reference>
<dbReference type="PANTHER" id="PTHR33973">
    <property type="entry name" value="OS07G0153300 PROTEIN"/>
    <property type="match status" value="1"/>
</dbReference>
<keyword evidence="1" id="KW-0472">Membrane</keyword>
<accession>A0A7S4NED0</accession>
<protein>
    <submittedName>
        <fullName evidence="2">Uncharacterized protein</fullName>
    </submittedName>
</protein>
<evidence type="ECO:0000256" key="1">
    <source>
        <dbReference type="SAM" id="Phobius"/>
    </source>
</evidence>
<dbReference type="InterPro" id="IPR010775">
    <property type="entry name" value="DUF1365"/>
</dbReference>
<feature type="transmembrane region" description="Helical" evidence="1">
    <location>
        <begin position="71"/>
        <end position="96"/>
    </location>
</feature>
<dbReference type="AlphaFoldDB" id="A0A7S4NED0"/>
<proteinExistence type="predicted"/>
<keyword evidence="1" id="KW-1133">Transmembrane helix</keyword>
<feature type="transmembrane region" description="Helical" evidence="1">
    <location>
        <begin position="33"/>
        <end position="59"/>
    </location>
</feature>
<dbReference type="EMBL" id="HBKN01012250">
    <property type="protein sequence ID" value="CAE2283637.1"/>
    <property type="molecule type" value="Transcribed_RNA"/>
</dbReference>
<dbReference type="Pfam" id="PF07103">
    <property type="entry name" value="DUF1365"/>
    <property type="match status" value="1"/>
</dbReference>
<gene>
    <name evidence="2" type="ORF">GTHE00462_LOCUS9589</name>
</gene>
<keyword evidence="1" id="KW-0812">Transmembrane</keyword>
<dbReference type="PANTHER" id="PTHR33973:SF4">
    <property type="entry name" value="OS07G0153300 PROTEIN"/>
    <property type="match status" value="1"/>
</dbReference>
<name>A0A7S4NED0_GUITH</name>
<sequence length="430" mass="48472">MPSSRPLLLIMAALLILCSRMLLLLLPLVLQTLLIYTLLAPIAILVLGLLLFFGIQIHYTFKTEGMISTGWLIVTSLIIFPVLTIIEFIDGFFFTVPAAKRPGDKQKQENESPVIVKEGEVAVLKGVVSHRRKEQAINNFDYHVNFYIIPLDSCTQFQGDHLSADQAREMAMTDGPVLLFTNPKSAGYHQNPITVYYCYNLDGTLVNCIAEVTNTPWGERVTFLFDPKGDNVPKTLHVSPFLDMNRAWRLEGSLPATLIPGTAKKDALHRTQFRMMPTIDLSVTCLPNCENGSPFYAFLRVKPVKAAKGISLWSSPRAYFMPQRIALRIYWQAFKLLIKGVRYCPHPREVDVAAYETLVNRPGPIVIEGSSLPSRKYIFREFEADGSKVERVTSSVISGDMDSFTKESLQEKPMISMLQYFDGKSWQQGH</sequence>
<organism evidence="2">
    <name type="scientific">Guillardia theta</name>
    <name type="common">Cryptophyte</name>
    <name type="synonym">Cryptomonas phi</name>
    <dbReference type="NCBI Taxonomy" id="55529"/>
    <lineage>
        <taxon>Eukaryota</taxon>
        <taxon>Cryptophyceae</taxon>
        <taxon>Pyrenomonadales</taxon>
        <taxon>Geminigeraceae</taxon>
        <taxon>Guillardia</taxon>
    </lineage>
</organism>